<dbReference type="PATRIC" id="fig|456.5.peg.2947"/>
<evidence type="ECO:0008006" key="4">
    <source>
        <dbReference type="Google" id="ProtNLM"/>
    </source>
</evidence>
<dbReference type="STRING" id="456.Ljor_2751"/>
<gene>
    <name evidence="2" type="ORF">Ljor_2751</name>
</gene>
<feature type="signal peptide" evidence="1">
    <location>
        <begin position="1"/>
        <end position="21"/>
    </location>
</feature>
<name>A0A0W0VEY8_9GAMM</name>
<dbReference type="EMBL" id="LNYJ01000011">
    <property type="protein sequence ID" value="KTD18445.1"/>
    <property type="molecule type" value="Genomic_DNA"/>
</dbReference>
<dbReference type="Proteomes" id="UP000055035">
    <property type="component" value="Unassembled WGS sequence"/>
</dbReference>
<evidence type="ECO:0000256" key="1">
    <source>
        <dbReference type="SAM" id="SignalP"/>
    </source>
</evidence>
<evidence type="ECO:0000313" key="2">
    <source>
        <dbReference type="EMBL" id="KTD18445.1"/>
    </source>
</evidence>
<reference evidence="2 3" key="1">
    <citation type="submission" date="2015-11" db="EMBL/GenBank/DDBJ databases">
        <title>Genomic analysis of 38 Legionella species identifies large and diverse effector repertoires.</title>
        <authorList>
            <person name="Burstein D."/>
            <person name="Amaro F."/>
            <person name="Zusman T."/>
            <person name="Lifshitz Z."/>
            <person name="Cohen O."/>
            <person name="Gilbert J.A."/>
            <person name="Pupko T."/>
            <person name="Shuman H.A."/>
            <person name="Segal G."/>
        </authorList>
    </citation>
    <scope>NUCLEOTIDE SEQUENCE [LARGE SCALE GENOMIC DNA]</scope>
    <source>
        <strain evidence="2 3">BL-540</strain>
    </source>
</reference>
<accession>A0A0W0VEY8</accession>
<keyword evidence="3" id="KW-1185">Reference proteome</keyword>
<protein>
    <recommendedName>
        <fullName evidence="4">Secreted protein</fullName>
    </recommendedName>
</protein>
<dbReference type="AlphaFoldDB" id="A0A0W0VEY8"/>
<keyword evidence="1" id="KW-0732">Signal</keyword>
<evidence type="ECO:0000313" key="3">
    <source>
        <dbReference type="Proteomes" id="UP000055035"/>
    </source>
</evidence>
<feature type="chain" id="PRO_5006914744" description="Secreted protein" evidence="1">
    <location>
        <begin position="22"/>
        <end position="173"/>
    </location>
</feature>
<organism evidence="2 3">
    <name type="scientific">Legionella jordanis</name>
    <dbReference type="NCBI Taxonomy" id="456"/>
    <lineage>
        <taxon>Bacteria</taxon>
        <taxon>Pseudomonadati</taxon>
        <taxon>Pseudomonadota</taxon>
        <taxon>Gammaproteobacteria</taxon>
        <taxon>Legionellales</taxon>
        <taxon>Legionellaceae</taxon>
        <taxon>Legionella</taxon>
    </lineage>
</organism>
<dbReference type="OrthoDB" id="5648079at2"/>
<sequence>MPILKSICFTALFIVTCSASAAQMVPCFDEAKIKPIVEDLHHALQKDFCAQGVLPSDLQWVTKTALPQVMNKSFLGVEPPPNWQSLTDEIVQDCFKEGNLCKKESQRQFVECLQVKSPAIFLQLGPWMADNCKVLNQEIVENWPRKKEQVLDLINQFQQQTQTKKDNQVKPNS</sequence>
<proteinExistence type="predicted"/>
<dbReference type="RefSeq" id="WP_058472105.1">
    <property type="nucleotide sequence ID" value="NZ_CAAAIC010000005.1"/>
</dbReference>
<comment type="caution">
    <text evidence="2">The sequence shown here is derived from an EMBL/GenBank/DDBJ whole genome shotgun (WGS) entry which is preliminary data.</text>
</comment>